<evidence type="ECO:0000256" key="4">
    <source>
        <dbReference type="ARBA" id="ARBA00022984"/>
    </source>
</evidence>
<organism evidence="8">
    <name type="scientific">freshwater metagenome</name>
    <dbReference type="NCBI Taxonomy" id="449393"/>
    <lineage>
        <taxon>unclassified sequences</taxon>
        <taxon>metagenomes</taxon>
        <taxon>ecological metagenomes</taxon>
    </lineage>
</organism>
<dbReference type="GO" id="GO:0008360">
    <property type="term" value="P:regulation of cell shape"/>
    <property type="evidence" value="ECO:0007669"/>
    <property type="project" value="UniProtKB-KW"/>
</dbReference>
<dbReference type="InterPro" id="IPR005490">
    <property type="entry name" value="LD_TPept_cat_dom"/>
</dbReference>
<evidence type="ECO:0000256" key="3">
    <source>
        <dbReference type="ARBA" id="ARBA00022960"/>
    </source>
</evidence>
<dbReference type="GO" id="GO:0071555">
    <property type="term" value="P:cell wall organization"/>
    <property type="evidence" value="ECO:0007669"/>
    <property type="project" value="UniProtKB-KW"/>
</dbReference>
<evidence type="ECO:0000256" key="2">
    <source>
        <dbReference type="ARBA" id="ARBA00022679"/>
    </source>
</evidence>
<dbReference type="SUPFAM" id="SSF141523">
    <property type="entry name" value="L,D-transpeptidase catalytic domain-like"/>
    <property type="match status" value="1"/>
</dbReference>
<accession>A0A6J7GBB8</accession>
<dbReference type="AlphaFoldDB" id="A0A6J7GBB8"/>
<keyword evidence="5" id="KW-0961">Cell wall biogenesis/degradation</keyword>
<feature type="compositionally biased region" description="Low complexity" evidence="6">
    <location>
        <begin position="19"/>
        <end position="42"/>
    </location>
</feature>
<protein>
    <submittedName>
        <fullName evidence="8">Unannotated protein</fullName>
    </submittedName>
</protein>
<dbReference type="EMBL" id="CAFBMK010000022">
    <property type="protein sequence ID" value="CAB4901850.1"/>
    <property type="molecule type" value="Genomic_DNA"/>
</dbReference>
<name>A0A6J7GBB8_9ZZZZ</name>
<feature type="region of interest" description="Disordered" evidence="6">
    <location>
        <begin position="19"/>
        <end position="47"/>
    </location>
</feature>
<proteinExistence type="predicted"/>
<gene>
    <name evidence="8" type="ORF">UFOPK3564_00622</name>
</gene>
<dbReference type="GO" id="GO:0005576">
    <property type="term" value="C:extracellular region"/>
    <property type="evidence" value="ECO:0007669"/>
    <property type="project" value="TreeGrafter"/>
</dbReference>
<dbReference type="PANTHER" id="PTHR30582:SF2">
    <property type="entry name" value="L,D-TRANSPEPTIDASE YCIB-RELATED"/>
    <property type="match status" value="1"/>
</dbReference>
<keyword evidence="3" id="KW-0133">Cell shape</keyword>
<dbReference type="GO" id="GO:0016740">
    <property type="term" value="F:transferase activity"/>
    <property type="evidence" value="ECO:0007669"/>
    <property type="project" value="UniProtKB-KW"/>
</dbReference>
<dbReference type="CDD" id="cd16913">
    <property type="entry name" value="YkuD_like"/>
    <property type="match status" value="1"/>
</dbReference>
<dbReference type="UniPathway" id="UPA00219"/>
<evidence type="ECO:0000313" key="8">
    <source>
        <dbReference type="EMBL" id="CAB4901850.1"/>
    </source>
</evidence>
<keyword evidence="4" id="KW-0573">Peptidoglycan synthesis</keyword>
<evidence type="ECO:0000256" key="1">
    <source>
        <dbReference type="ARBA" id="ARBA00004752"/>
    </source>
</evidence>
<comment type="pathway">
    <text evidence="1">Cell wall biogenesis; peptidoglycan biosynthesis.</text>
</comment>
<dbReference type="Pfam" id="PF03734">
    <property type="entry name" value="YkuD"/>
    <property type="match status" value="1"/>
</dbReference>
<evidence type="ECO:0000256" key="5">
    <source>
        <dbReference type="ARBA" id="ARBA00023316"/>
    </source>
</evidence>
<evidence type="ECO:0000256" key="6">
    <source>
        <dbReference type="SAM" id="MobiDB-lite"/>
    </source>
</evidence>
<sequence>MVAGAVAGLLVAVPSAGARAGTTTADAGPAAATRASSTAPGAPTVPAPAPRFAWDLDDRLRDGPALAPGVPVPNVLPRRERGGYTAKIVQRTAVLDAPGGTRRVWTATPVTPHTGNATRLSVRTARYDAEGRAWLSVSLPIRPNGAVGWVPFDDVVLDHTTYFVTVRLERRRIEIHRAGRLVRSSRVVIGARATPTPPGEFALYEIARQGSPKDFLGPWALHLTAFSNVLTNYGGGPGRVAIHGRGPASILDAPLGAAGSHGCVRIPNDVVTWMHARTPVGTPVRITQR</sequence>
<reference evidence="8" key="1">
    <citation type="submission" date="2020-05" db="EMBL/GenBank/DDBJ databases">
        <authorList>
            <person name="Chiriac C."/>
            <person name="Salcher M."/>
            <person name="Ghai R."/>
            <person name="Kavagutti S V."/>
        </authorList>
    </citation>
    <scope>NUCLEOTIDE SEQUENCE</scope>
</reference>
<dbReference type="Gene3D" id="2.40.440.10">
    <property type="entry name" value="L,D-transpeptidase catalytic domain-like"/>
    <property type="match status" value="1"/>
</dbReference>
<dbReference type="PROSITE" id="PS52029">
    <property type="entry name" value="LD_TPASE"/>
    <property type="match status" value="1"/>
</dbReference>
<keyword evidence="2" id="KW-0808">Transferase</keyword>
<dbReference type="InterPro" id="IPR050979">
    <property type="entry name" value="LD-transpeptidase"/>
</dbReference>
<dbReference type="GO" id="GO:0071972">
    <property type="term" value="F:peptidoglycan L,D-transpeptidase activity"/>
    <property type="evidence" value="ECO:0007669"/>
    <property type="project" value="TreeGrafter"/>
</dbReference>
<feature type="domain" description="L,D-TPase catalytic" evidence="7">
    <location>
        <begin position="162"/>
        <end position="287"/>
    </location>
</feature>
<dbReference type="GO" id="GO:0018104">
    <property type="term" value="P:peptidoglycan-protein cross-linking"/>
    <property type="evidence" value="ECO:0007669"/>
    <property type="project" value="TreeGrafter"/>
</dbReference>
<dbReference type="PANTHER" id="PTHR30582">
    <property type="entry name" value="L,D-TRANSPEPTIDASE"/>
    <property type="match status" value="1"/>
</dbReference>
<dbReference type="InterPro" id="IPR038063">
    <property type="entry name" value="Transpep_catalytic_dom"/>
</dbReference>
<evidence type="ECO:0000259" key="7">
    <source>
        <dbReference type="PROSITE" id="PS52029"/>
    </source>
</evidence>